<dbReference type="Pfam" id="PF03840">
    <property type="entry name" value="SecG"/>
    <property type="match status" value="1"/>
</dbReference>
<keyword evidence="5 11" id="KW-1003">Cell membrane</keyword>
<dbReference type="Proteomes" id="UP001162030">
    <property type="component" value="Chromosome"/>
</dbReference>
<proteinExistence type="inferred from homology"/>
<keyword evidence="8 11" id="KW-1133">Transmembrane helix</keyword>
<protein>
    <recommendedName>
        <fullName evidence="3 11">Protein-export membrane protein SecG</fullName>
    </recommendedName>
</protein>
<gene>
    <name evidence="13" type="primary">secG</name>
    <name evidence="13" type="ORF">MSZNOR_4524</name>
</gene>
<comment type="function">
    <text evidence="11">Involved in protein export. Participates in an early event of protein translocation.</text>
</comment>
<keyword evidence="6 11" id="KW-0812">Transmembrane</keyword>
<dbReference type="EMBL" id="OX458333">
    <property type="protein sequence ID" value="CAI8954517.1"/>
    <property type="molecule type" value="Genomic_DNA"/>
</dbReference>
<keyword evidence="4 11" id="KW-0813">Transport</keyword>
<evidence type="ECO:0000256" key="6">
    <source>
        <dbReference type="ARBA" id="ARBA00022692"/>
    </source>
</evidence>
<evidence type="ECO:0000256" key="10">
    <source>
        <dbReference type="ARBA" id="ARBA00023136"/>
    </source>
</evidence>
<feature type="transmembrane region" description="Helical" evidence="11">
    <location>
        <begin position="51"/>
        <end position="74"/>
    </location>
</feature>
<dbReference type="NCBIfam" id="TIGR00810">
    <property type="entry name" value="secG"/>
    <property type="match status" value="1"/>
</dbReference>
<reference evidence="13 14" key="1">
    <citation type="submission" date="2023-03" db="EMBL/GenBank/DDBJ databases">
        <authorList>
            <person name="Pearce D."/>
        </authorList>
    </citation>
    <scope>NUCLEOTIDE SEQUENCE [LARGE SCALE GENOMIC DNA]</scope>
    <source>
        <strain evidence="13">Msz</strain>
    </source>
</reference>
<dbReference type="PANTHER" id="PTHR34182">
    <property type="entry name" value="PROTEIN-EXPORT MEMBRANE PROTEIN SECG"/>
    <property type="match status" value="1"/>
</dbReference>
<evidence type="ECO:0000256" key="11">
    <source>
        <dbReference type="RuleBase" id="RU365087"/>
    </source>
</evidence>
<evidence type="ECO:0000313" key="13">
    <source>
        <dbReference type="EMBL" id="CAI8954517.1"/>
    </source>
</evidence>
<organism evidence="13 14">
    <name type="scientific">Methylocaldum szegediense</name>
    <dbReference type="NCBI Taxonomy" id="73780"/>
    <lineage>
        <taxon>Bacteria</taxon>
        <taxon>Pseudomonadati</taxon>
        <taxon>Pseudomonadota</taxon>
        <taxon>Gammaproteobacteria</taxon>
        <taxon>Methylococcales</taxon>
        <taxon>Methylococcaceae</taxon>
        <taxon>Methylocaldum</taxon>
    </lineage>
</organism>
<dbReference type="RefSeq" id="WP_026609857.1">
    <property type="nucleotide sequence ID" value="NZ_OX458333.1"/>
</dbReference>
<dbReference type="PRINTS" id="PR01651">
    <property type="entry name" value="SECGEXPORT"/>
</dbReference>
<keyword evidence="14" id="KW-1185">Reference proteome</keyword>
<dbReference type="InterPro" id="IPR004692">
    <property type="entry name" value="SecG"/>
</dbReference>
<feature type="region of interest" description="Disordered" evidence="12">
    <location>
        <begin position="83"/>
        <end position="126"/>
    </location>
</feature>
<evidence type="ECO:0000256" key="2">
    <source>
        <dbReference type="ARBA" id="ARBA00008445"/>
    </source>
</evidence>
<comment type="similarity">
    <text evidence="2 11">Belongs to the SecG family.</text>
</comment>
<evidence type="ECO:0000313" key="14">
    <source>
        <dbReference type="Proteomes" id="UP001162030"/>
    </source>
</evidence>
<keyword evidence="9 11" id="KW-0811">Translocation</keyword>
<evidence type="ECO:0000256" key="1">
    <source>
        <dbReference type="ARBA" id="ARBA00004651"/>
    </source>
</evidence>
<evidence type="ECO:0000256" key="12">
    <source>
        <dbReference type="SAM" id="MobiDB-lite"/>
    </source>
</evidence>
<sequence>MYQALTIIHVLVALAIIGLVLLQQGRGADAGAGFGGGASSSLFGARGAASFLSRTTAILATLFFMTSLSLAYLADKQDNKQVDIIDGPSVDPSRRDLPQVAEEPPATDKADLPESADAPQSPEPAK</sequence>
<comment type="subcellular location">
    <subcellularLocation>
        <location evidence="1 11">Cell membrane</location>
        <topology evidence="1 11">Multi-pass membrane protein</topology>
    </subcellularLocation>
</comment>
<comment type="caution">
    <text evidence="11">Lacks conserved residue(s) required for the propagation of feature annotation.</text>
</comment>
<keyword evidence="10 11" id="KW-0472">Membrane</keyword>
<evidence type="ECO:0000256" key="5">
    <source>
        <dbReference type="ARBA" id="ARBA00022475"/>
    </source>
</evidence>
<evidence type="ECO:0000256" key="7">
    <source>
        <dbReference type="ARBA" id="ARBA00022927"/>
    </source>
</evidence>
<evidence type="ECO:0000256" key="3">
    <source>
        <dbReference type="ARBA" id="ARBA00017876"/>
    </source>
</evidence>
<name>A0ABN8X9A1_9GAMM</name>
<accession>A0ABN8X9A1</accession>
<evidence type="ECO:0000256" key="4">
    <source>
        <dbReference type="ARBA" id="ARBA00022448"/>
    </source>
</evidence>
<evidence type="ECO:0000256" key="9">
    <source>
        <dbReference type="ARBA" id="ARBA00023010"/>
    </source>
</evidence>
<evidence type="ECO:0000256" key="8">
    <source>
        <dbReference type="ARBA" id="ARBA00022989"/>
    </source>
</evidence>
<keyword evidence="7 11" id="KW-0653">Protein transport</keyword>
<dbReference type="PANTHER" id="PTHR34182:SF1">
    <property type="entry name" value="PROTEIN-EXPORT MEMBRANE PROTEIN SECG"/>
    <property type="match status" value="1"/>
</dbReference>